<gene>
    <name evidence="2" type="ORF">KC01_LOCUS31384</name>
</gene>
<name>A0AAV2LMX8_KNICA</name>
<evidence type="ECO:0000256" key="1">
    <source>
        <dbReference type="SAM" id="MobiDB-lite"/>
    </source>
</evidence>
<evidence type="ECO:0000313" key="2">
    <source>
        <dbReference type="EMBL" id="CAL1603748.1"/>
    </source>
</evidence>
<dbReference type="EMBL" id="OZ035826">
    <property type="protein sequence ID" value="CAL1603748.1"/>
    <property type="molecule type" value="Genomic_DNA"/>
</dbReference>
<sequence>MKFTLGAAGAETVSCLHPRQLQPSLFILHPASVPNMDHGQGGAGGPDQGHLTQTASVQRGGGRRRGL</sequence>
<dbReference type="AlphaFoldDB" id="A0AAV2LMX8"/>
<proteinExistence type="predicted"/>
<keyword evidence="3" id="KW-1185">Reference proteome</keyword>
<reference evidence="2 3" key="1">
    <citation type="submission" date="2024-04" db="EMBL/GenBank/DDBJ databases">
        <authorList>
            <person name="Waldvogel A.-M."/>
            <person name="Schoenle A."/>
        </authorList>
    </citation>
    <scope>NUCLEOTIDE SEQUENCE [LARGE SCALE GENOMIC DNA]</scope>
</reference>
<protein>
    <submittedName>
        <fullName evidence="2">Uncharacterized protein</fullName>
    </submittedName>
</protein>
<evidence type="ECO:0000313" key="3">
    <source>
        <dbReference type="Proteomes" id="UP001497482"/>
    </source>
</evidence>
<accession>A0AAV2LMX8</accession>
<feature type="region of interest" description="Disordered" evidence="1">
    <location>
        <begin position="32"/>
        <end position="67"/>
    </location>
</feature>
<organism evidence="2 3">
    <name type="scientific">Knipowitschia caucasica</name>
    <name type="common">Caucasian dwarf goby</name>
    <name type="synonym">Pomatoschistus caucasicus</name>
    <dbReference type="NCBI Taxonomy" id="637954"/>
    <lineage>
        <taxon>Eukaryota</taxon>
        <taxon>Metazoa</taxon>
        <taxon>Chordata</taxon>
        <taxon>Craniata</taxon>
        <taxon>Vertebrata</taxon>
        <taxon>Euteleostomi</taxon>
        <taxon>Actinopterygii</taxon>
        <taxon>Neopterygii</taxon>
        <taxon>Teleostei</taxon>
        <taxon>Neoteleostei</taxon>
        <taxon>Acanthomorphata</taxon>
        <taxon>Gobiaria</taxon>
        <taxon>Gobiiformes</taxon>
        <taxon>Gobioidei</taxon>
        <taxon>Gobiidae</taxon>
        <taxon>Gobiinae</taxon>
        <taxon>Knipowitschia</taxon>
    </lineage>
</organism>
<dbReference type="Proteomes" id="UP001497482">
    <property type="component" value="Chromosome 4"/>
</dbReference>